<dbReference type="Proteomes" id="UP000075243">
    <property type="component" value="Chromosome 2"/>
</dbReference>
<dbReference type="InterPro" id="IPR011009">
    <property type="entry name" value="Kinase-like_dom_sf"/>
</dbReference>
<dbReference type="InterPro" id="IPR017441">
    <property type="entry name" value="Protein_kinase_ATP_BS"/>
</dbReference>
<gene>
    <name evidence="8" type="ORF">KK1_005347</name>
</gene>
<name>A0A151U0C4_CAJCA</name>
<keyword evidence="5 6" id="KW-0067">ATP-binding</keyword>
<dbReference type="Gene3D" id="3.30.200.20">
    <property type="entry name" value="Phosphorylase Kinase, domain 1"/>
    <property type="match status" value="1"/>
</dbReference>
<dbReference type="AlphaFoldDB" id="A0A151U0C4"/>
<evidence type="ECO:0000259" key="7">
    <source>
        <dbReference type="PROSITE" id="PS50011"/>
    </source>
</evidence>
<dbReference type="Pfam" id="PF00069">
    <property type="entry name" value="Pkinase"/>
    <property type="match status" value="1"/>
</dbReference>
<evidence type="ECO:0000256" key="6">
    <source>
        <dbReference type="PROSITE-ProRule" id="PRU10141"/>
    </source>
</evidence>
<dbReference type="PROSITE" id="PS00107">
    <property type="entry name" value="PROTEIN_KINASE_ATP"/>
    <property type="match status" value="1"/>
</dbReference>
<evidence type="ECO:0000256" key="5">
    <source>
        <dbReference type="ARBA" id="ARBA00022840"/>
    </source>
</evidence>
<dbReference type="PANTHER" id="PTHR24355">
    <property type="entry name" value="G PROTEIN-COUPLED RECEPTOR KINASE/RIBOSOMAL PROTEIN S6 KINASE"/>
    <property type="match status" value="1"/>
</dbReference>
<dbReference type="STRING" id="3821.A0A151U0C4"/>
<keyword evidence="9" id="KW-1185">Reference proteome</keyword>
<evidence type="ECO:0000256" key="2">
    <source>
        <dbReference type="ARBA" id="ARBA00022679"/>
    </source>
</evidence>
<dbReference type="GO" id="GO:0005524">
    <property type="term" value="F:ATP binding"/>
    <property type="evidence" value="ECO:0007669"/>
    <property type="project" value="UniProtKB-UniRule"/>
</dbReference>
<protein>
    <submittedName>
        <fullName evidence="8">Serine/threonine-protein kinase AtPK19</fullName>
    </submittedName>
</protein>
<keyword evidence="3 6" id="KW-0547">Nucleotide-binding</keyword>
<sequence>MVSSQFSILNGNNSQKPFLNQLLLPNGPPDCLPPSDCVDVEFSDLFGPSPVEASIAVSSENHENLVATRGLSEKIYNDHASIHIRSQSLLAPTTCVGQSLQISKLALHKAEDASDLVEEVLIETHEELKEHSVNNSEVEKNNTRFNNYCLNNQTIGVEDFEVLKVVGQGAFGKVYQVRRAGTSEIYAMKVMRKDKIMQGNHAEYVKSERDMLTKVDNPFIVRLRYAFQVMLLPE</sequence>
<dbReference type="Gramene" id="C.cajan_05218.t">
    <property type="protein sequence ID" value="C.cajan_05218.t.cds1"/>
    <property type="gene ID" value="C.cajan_05218"/>
</dbReference>
<evidence type="ECO:0000313" key="8">
    <source>
        <dbReference type="EMBL" id="KYP72747.1"/>
    </source>
</evidence>
<reference evidence="8 9" key="1">
    <citation type="journal article" date="2012" name="Nat. Biotechnol.">
        <title>Draft genome sequence of pigeonpea (Cajanus cajan), an orphan legume crop of resource-poor farmers.</title>
        <authorList>
            <person name="Varshney R.K."/>
            <person name="Chen W."/>
            <person name="Li Y."/>
            <person name="Bharti A.K."/>
            <person name="Saxena R.K."/>
            <person name="Schlueter J.A."/>
            <person name="Donoghue M.T."/>
            <person name="Azam S."/>
            <person name="Fan G."/>
            <person name="Whaley A.M."/>
            <person name="Farmer A.D."/>
            <person name="Sheridan J."/>
            <person name="Iwata A."/>
            <person name="Tuteja R."/>
            <person name="Penmetsa R.V."/>
            <person name="Wu W."/>
            <person name="Upadhyaya H.D."/>
            <person name="Yang S.P."/>
            <person name="Shah T."/>
            <person name="Saxena K.B."/>
            <person name="Michael T."/>
            <person name="McCombie W.R."/>
            <person name="Yang B."/>
            <person name="Zhang G."/>
            <person name="Yang H."/>
            <person name="Wang J."/>
            <person name="Spillane C."/>
            <person name="Cook D.R."/>
            <person name="May G.D."/>
            <person name="Xu X."/>
            <person name="Jackson S.A."/>
        </authorList>
    </citation>
    <scope>NUCLEOTIDE SEQUENCE [LARGE SCALE GENOMIC DNA]</scope>
    <source>
        <strain evidence="9">cv. Asha</strain>
    </source>
</reference>
<evidence type="ECO:0000256" key="4">
    <source>
        <dbReference type="ARBA" id="ARBA00022777"/>
    </source>
</evidence>
<keyword evidence="4 8" id="KW-0418">Kinase</keyword>
<dbReference type="EMBL" id="CM003604">
    <property type="protein sequence ID" value="KYP72747.1"/>
    <property type="molecule type" value="Genomic_DNA"/>
</dbReference>
<dbReference type="SUPFAM" id="SSF56112">
    <property type="entry name" value="Protein kinase-like (PK-like)"/>
    <property type="match status" value="1"/>
</dbReference>
<feature type="domain" description="Protein kinase" evidence="7">
    <location>
        <begin position="160"/>
        <end position="234"/>
    </location>
</feature>
<evidence type="ECO:0000256" key="1">
    <source>
        <dbReference type="ARBA" id="ARBA00022527"/>
    </source>
</evidence>
<dbReference type="InterPro" id="IPR000719">
    <property type="entry name" value="Prot_kinase_dom"/>
</dbReference>
<dbReference type="PROSITE" id="PS50011">
    <property type="entry name" value="PROTEIN_KINASE_DOM"/>
    <property type="match status" value="1"/>
</dbReference>
<keyword evidence="2" id="KW-0808">Transferase</keyword>
<evidence type="ECO:0000313" key="9">
    <source>
        <dbReference type="Proteomes" id="UP000075243"/>
    </source>
</evidence>
<dbReference type="GO" id="GO:0004674">
    <property type="term" value="F:protein serine/threonine kinase activity"/>
    <property type="evidence" value="ECO:0007669"/>
    <property type="project" value="UniProtKB-KW"/>
</dbReference>
<keyword evidence="1" id="KW-0723">Serine/threonine-protein kinase</keyword>
<feature type="binding site" evidence="6">
    <location>
        <position position="189"/>
    </location>
    <ligand>
        <name>ATP</name>
        <dbReference type="ChEBI" id="CHEBI:30616"/>
    </ligand>
</feature>
<evidence type="ECO:0000256" key="3">
    <source>
        <dbReference type="ARBA" id="ARBA00022741"/>
    </source>
</evidence>
<organism evidence="8 9">
    <name type="scientific">Cajanus cajan</name>
    <name type="common">Pigeon pea</name>
    <name type="synonym">Cajanus indicus</name>
    <dbReference type="NCBI Taxonomy" id="3821"/>
    <lineage>
        <taxon>Eukaryota</taxon>
        <taxon>Viridiplantae</taxon>
        <taxon>Streptophyta</taxon>
        <taxon>Embryophyta</taxon>
        <taxon>Tracheophyta</taxon>
        <taxon>Spermatophyta</taxon>
        <taxon>Magnoliopsida</taxon>
        <taxon>eudicotyledons</taxon>
        <taxon>Gunneridae</taxon>
        <taxon>Pentapetalae</taxon>
        <taxon>rosids</taxon>
        <taxon>fabids</taxon>
        <taxon>Fabales</taxon>
        <taxon>Fabaceae</taxon>
        <taxon>Papilionoideae</taxon>
        <taxon>50 kb inversion clade</taxon>
        <taxon>NPAAA clade</taxon>
        <taxon>indigoferoid/millettioid clade</taxon>
        <taxon>Phaseoleae</taxon>
        <taxon>Cajanus</taxon>
    </lineage>
</organism>
<proteinExistence type="predicted"/>
<accession>A0A151U0C4</accession>
<dbReference type="PANTHER" id="PTHR24355:SF18">
    <property type="entry name" value="G PROTEIN-COUPLED RECEPTOR KINASE"/>
    <property type="match status" value="1"/>
</dbReference>